<dbReference type="CDD" id="cd00082">
    <property type="entry name" value="HisKA"/>
    <property type="match status" value="1"/>
</dbReference>
<gene>
    <name evidence="10" type="ORF">A8990_107162</name>
</gene>
<evidence type="ECO:0000256" key="2">
    <source>
        <dbReference type="ARBA" id="ARBA00012438"/>
    </source>
</evidence>
<name>A0A3D9S7Q3_9BACL</name>
<evidence type="ECO:0000256" key="5">
    <source>
        <dbReference type="ARBA" id="ARBA00022741"/>
    </source>
</evidence>
<dbReference type="GO" id="GO:0005524">
    <property type="term" value="F:ATP binding"/>
    <property type="evidence" value="ECO:0007669"/>
    <property type="project" value="UniProtKB-KW"/>
</dbReference>
<dbReference type="Pfam" id="PF02518">
    <property type="entry name" value="HATPase_c"/>
    <property type="match status" value="1"/>
</dbReference>
<keyword evidence="8" id="KW-0902">Two-component regulatory system</keyword>
<dbReference type="AlphaFoldDB" id="A0A3D9S7Q3"/>
<sequence>MNHSYESEHDGSFKYNHIPEEFWQLFEISPGGVSIGTDPHCTTIIHNRKASRMLRIPAGGFFSHSSFKPPSVKVFRDGIELLPHEMPMQRSGVDGEEVQDEVLEFVWPDGFRTVSVWNSIPILNKEDRVVGVLATTEEITRYVLREREMQLDKINLENVVTEKIEEQTRLRSEVERLDRFSLVAQMAASISHEVRNPISTVRGFLQLMQRNQTYNDNYYKLIISELDRANEIIGNFLSLSKQNDSAERLEKDLAETLGFILPLLEADALMMGKKVSFIEKSVTPVRLNSKEIQQVLINLVRNSLEASEKGTTVVVEMFENEASIGFYVKDEGPGIPPEIVAQLGTPFLTTKEKGTGLGLSICYDIARRHGAEISIDSGEKGTTFKFAFAKQKSQSA</sequence>
<dbReference type="PRINTS" id="PR00344">
    <property type="entry name" value="BCTRLSENSOR"/>
</dbReference>
<dbReference type="PROSITE" id="PS50109">
    <property type="entry name" value="HIS_KIN"/>
    <property type="match status" value="1"/>
</dbReference>
<keyword evidence="6 10" id="KW-0418">Kinase</keyword>
<evidence type="ECO:0000313" key="10">
    <source>
        <dbReference type="EMBL" id="REE89064.1"/>
    </source>
</evidence>
<feature type="domain" description="Histidine kinase" evidence="9">
    <location>
        <begin position="189"/>
        <end position="392"/>
    </location>
</feature>
<dbReference type="Proteomes" id="UP000256304">
    <property type="component" value="Unassembled WGS sequence"/>
</dbReference>
<accession>A0A3D9S7Q3</accession>
<dbReference type="InterPro" id="IPR005467">
    <property type="entry name" value="His_kinase_dom"/>
</dbReference>
<evidence type="ECO:0000313" key="11">
    <source>
        <dbReference type="Proteomes" id="UP000256304"/>
    </source>
</evidence>
<evidence type="ECO:0000256" key="6">
    <source>
        <dbReference type="ARBA" id="ARBA00022777"/>
    </source>
</evidence>
<evidence type="ECO:0000256" key="1">
    <source>
        <dbReference type="ARBA" id="ARBA00000085"/>
    </source>
</evidence>
<keyword evidence="3" id="KW-0597">Phosphoprotein</keyword>
<reference evidence="10 11" key="1">
    <citation type="submission" date="2018-08" db="EMBL/GenBank/DDBJ databases">
        <title>Genomic Encyclopedia of Type Strains, Phase III (KMG-III): the genomes of soil and plant-associated and newly described type strains.</title>
        <authorList>
            <person name="Whitman W."/>
        </authorList>
    </citation>
    <scope>NUCLEOTIDE SEQUENCE [LARGE SCALE GENOMIC DNA]</scope>
    <source>
        <strain evidence="10 11">CGMCC 1.10966</strain>
    </source>
</reference>
<dbReference type="PANTHER" id="PTHR43065:SF10">
    <property type="entry name" value="PEROXIDE STRESS-ACTIVATED HISTIDINE KINASE MAK3"/>
    <property type="match status" value="1"/>
</dbReference>
<keyword evidence="7" id="KW-0067">ATP-binding</keyword>
<proteinExistence type="predicted"/>
<organism evidence="10 11">
    <name type="scientific">Paenibacillus taihuensis</name>
    <dbReference type="NCBI Taxonomy" id="1156355"/>
    <lineage>
        <taxon>Bacteria</taxon>
        <taxon>Bacillati</taxon>
        <taxon>Bacillota</taxon>
        <taxon>Bacilli</taxon>
        <taxon>Bacillales</taxon>
        <taxon>Paenibacillaceae</taxon>
        <taxon>Paenibacillus</taxon>
    </lineage>
</organism>
<dbReference type="SMART" id="SM00387">
    <property type="entry name" value="HATPase_c"/>
    <property type="match status" value="1"/>
</dbReference>
<evidence type="ECO:0000259" key="9">
    <source>
        <dbReference type="PROSITE" id="PS50109"/>
    </source>
</evidence>
<dbReference type="InterPro" id="IPR036890">
    <property type="entry name" value="HATPase_C_sf"/>
</dbReference>
<dbReference type="GO" id="GO:0000155">
    <property type="term" value="F:phosphorelay sensor kinase activity"/>
    <property type="evidence" value="ECO:0007669"/>
    <property type="project" value="InterPro"/>
</dbReference>
<dbReference type="RefSeq" id="WP_147306787.1">
    <property type="nucleotide sequence ID" value="NZ_QTTN01000007.1"/>
</dbReference>
<dbReference type="Gene3D" id="1.10.287.130">
    <property type="match status" value="1"/>
</dbReference>
<dbReference type="EC" id="2.7.13.3" evidence="2"/>
<keyword evidence="4" id="KW-0808">Transferase</keyword>
<dbReference type="SUPFAM" id="SSF55874">
    <property type="entry name" value="ATPase domain of HSP90 chaperone/DNA topoisomerase II/histidine kinase"/>
    <property type="match status" value="1"/>
</dbReference>
<dbReference type="Gene3D" id="3.30.565.10">
    <property type="entry name" value="Histidine kinase-like ATPase, C-terminal domain"/>
    <property type="match status" value="1"/>
</dbReference>
<dbReference type="SMART" id="SM00388">
    <property type="entry name" value="HisKA"/>
    <property type="match status" value="1"/>
</dbReference>
<dbReference type="PANTHER" id="PTHR43065">
    <property type="entry name" value="SENSOR HISTIDINE KINASE"/>
    <property type="match status" value="1"/>
</dbReference>
<protein>
    <recommendedName>
        <fullName evidence="2">histidine kinase</fullName>
        <ecNumber evidence="2">2.7.13.3</ecNumber>
    </recommendedName>
</protein>
<dbReference type="EMBL" id="QTTN01000007">
    <property type="protein sequence ID" value="REE89064.1"/>
    <property type="molecule type" value="Genomic_DNA"/>
</dbReference>
<dbReference type="Gene3D" id="3.30.450.20">
    <property type="entry name" value="PAS domain"/>
    <property type="match status" value="1"/>
</dbReference>
<dbReference type="InterPro" id="IPR003594">
    <property type="entry name" value="HATPase_dom"/>
</dbReference>
<dbReference type="Pfam" id="PF00512">
    <property type="entry name" value="HisKA"/>
    <property type="match status" value="1"/>
</dbReference>
<keyword evidence="11" id="KW-1185">Reference proteome</keyword>
<dbReference type="InterPro" id="IPR036097">
    <property type="entry name" value="HisK_dim/P_sf"/>
</dbReference>
<evidence type="ECO:0000256" key="7">
    <source>
        <dbReference type="ARBA" id="ARBA00022840"/>
    </source>
</evidence>
<evidence type="ECO:0000256" key="3">
    <source>
        <dbReference type="ARBA" id="ARBA00022553"/>
    </source>
</evidence>
<dbReference type="InterPro" id="IPR003661">
    <property type="entry name" value="HisK_dim/P_dom"/>
</dbReference>
<dbReference type="InterPro" id="IPR004358">
    <property type="entry name" value="Sig_transdc_His_kin-like_C"/>
</dbReference>
<evidence type="ECO:0000256" key="8">
    <source>
        <dbReference type="ARBA" id="ARBA00023012"/>
    </source>
</evidence>
<comment type="caution">
    <text evidence="10">The sequence shown here is derived from an EMBL/GenBank/DDBJ whole genome shotgun (WGS) entry which is preliminary data.</text>
</comment>
<dbReference type="SUPFAM" id="SSF47384">
    <property type="entry name" value="Homodimeric domain of signal transducing histidine kinase"/>
    <property type="match status" value="1"/>
</dbReference>
<comment type="catalytic activity">
    <reaction evidence="1">
        <text>ATP + protein L-histidine = ADP + protein N-phospho-L-histidine.</text>
        <dbReference type="EC" id="2.7.13.3"/>
    </reaction>
</comment>
<dbReference type="OrthoDB" id="9759607at2"/>
<evidence type="ECO:0000256" key="4">
    <source>
        <dbReference type="ARBA" id="ARBA00022679"/>
    </source>
</evidence>
<keyword evidence="5" id="KW-0547">Nucleotide-binding</keyword>